<dbReference type="EMBL" id="DYWQ01000007">
    <property type="protein sequence ID" value="HJF44239.1"/>
    <property type="molecule type" value="Genomic_DNA"/>
</dbReference>
<keyword evidence="1" id="KW-1133">Transmembrane helix</keyword>
<dbReference type="RefSeq" id="WP_274958358.1">
    <property type="nucleotide sequence ID" value="NZ_CAUWLO010000010.1"/>
</dbReference>
<dbReference type="Pfam" id="PF12669">
    <property type="entry name" value="FeoB_associated"/>
    <property type="match status" value="1"/>
</dbReference>
<proteinExistence type="predicted"/>
<gene>
    <name evidence="2" type="ORF">K8U72_00420</name>
</gene>
<feature type="transmembrane region" description="Helical" evidence="1">
    <location>
        <begin position="6"/>
        <end position="23"/>
    </location>
</feature>
<comment type="caution">
    <text evidence="2">The sequence shown here is derived from an EMBL/GenBank/DDBJ whole genome shotgun (WGS) entry which is preliminary data.</text>
</comment>
<name>A0A921GE96_9ACTN</name>
<sequence>MGLVDVVIIAAIAVLLALALRSIRRSGGECSSCGSRGSCSAHATGAPCPAAQDMLRNVEKNLGK</sequence>
<reference evidence="2" key="2">
    <citation type="submission" date="2021-09" db="EMBL/GenBank/DDBJ databases">
        <authorList>
            <person name="Gilroy R."/>
        </authorList>
    </citation>
    <scope>NUCLEOTIDE SEQUENCE</scope>
    <source>
        <strain evidence="2">CHK124-7917</strain>
    </source>
</reference>
<protein>
    <submittedName>
        <fullName evidence="2">FeoB-associated Cys-rich membrane protein</fullName>
    </submittedName>
</protein>
<evidence type="ECO:0000256" key="1">
    <source>
        <dbReference type="SAM" id="Phobius"/>
    </source>
</evidence>
<evidence type="ECO:0000313" key="2">
    <source>
        <dbReference type="EMBL" id="HJF44239.1"/>
    </source>
</evidence>
<organism evidence="2 3">
    <name type="scientific">Thermophilibacter provencensis</name>
    <dbReference type="NCBI Taxonomy" id="1852386"/>
    <lineage>
        <taxon>Bacteria</taxon>
        <taxon>Bacillati</taxon>
        <taxon>Actinomycetota</taxon>
        <taxon>Coriobacteriia</taxon>
        <taxon>Coriobacteriales</taxon>
        <taxon>Atopobiaceae</taxon>
        <taxon>Thermophilibacter</taxon>
    </lineage>
</organism>
<reference evidence="2" key="1">
    <citation type="journal article" date="2021" name="PeerJ">
        <title>Extensive microbial diversity within the chicken gut microbiome revealed by metagenomics and culture.</title>
        <authorList>
            <person name="Gilroy R."/>
            <person name="Ravi A."/>
            <person name="Getino M."/>
            <person name="Pursley I."/>
            <person name="Horton D.L."/>
            <person name="Alikhan N.F."/>
            <person name="Baker D."/>
            <person name="Gharbi K."/>
            <person name="Hall N."/>
            <person name="Watson M."/>
            <person name="Adriaenssens E.M."/>
            <person name="Foster-Nyarko E."/>
            <person name="Jarju S."/>
            <person name="Secka A."/>
            <person name="Antonio M."/>
            <person name="Oren A."/>
            <person name="Chaudhuri R.R."/>
            <person name="La Ragione R."/>
            <person name="Hildebrand F."/>
            <person name="Pallen M.J."/>
        </authorList>
    </citation>
    <scope>NUCLEOTIDE SEQUENCE</scope>
    <source>
        <strain evidence="2">CHK124-7917</strain>
    </source>
</reference>
<keyword evidence="1" id="KW-0472">Membrane</keyword>
<evidence type="ECO:0000313" key="3">
    <source>
        <dbReference type="Proteomes" id="UP000697330"/>
    </source>
</evidence>
<dbReference type="Proteomes" id="UP000697330">
    <property type="component" value="Unassembled WGS sequence"/>
</dbReference>
<accession>A0A921GE96</accession>
<keyword evidence="1" id="KW-0812">Transmembrane</keyword>
<dbReference type="AlphaFoldDB" id="A0A921GE96"/>